<dbReference type="OrthoDB" id="8702141at2"/>
<keyword evidence="3" id="KW-1185">Reference proteome</keyword>
<dbReference type="Gene3D" id="3.30.70.2390">
    <property type="match status" value="1"/>
</dbReference>
<feature type="domain" description="LytR/CpsA/Psr regulator C-terminal" evidence="1">
    <location>
        <begin position="122"/>
        <end position="205"/>
    </location>
</feature>
<dbReference type="PROSITE" id="PS51257">
    <property type="entry name" value="PROKAR_LIPOPROTEIN"/>
    <property type="match status" value="1"/>
</dbReference>
<evidence type="ECO:0000313" key="3">
    <source>
        <dbReference type="Proteomes" id="UP000297729"/>
    </source>
</evidence>
<protein>
    <submittedName>
        <fullName evidence="2">LytR family transcriptional regulator</fullName>
    </submittedName>
</protein>
<dbReference type="Proteomes" id="UP000297729">
    <property type="component" value="Unassembled WGS sequence"/>
</dbReference>
<organism evidence="2 3">
    <name type="scientific">Duganella callida</name>
    <dbReference type="NCBI Taxonomy" id="2561932"/>
    <lineage>
        <taxon>Bacteria</taxon>
        <taxon>Pseudomonadati</taxon>
        <taxon>Pseudomonadota</taxon>
        <taxon>Betaproteobacteria</taxon>
        <taxon>Burkholderiales</taxon>
        <taxon>Oxalobacteraceae</taxon>
        <taxon>Telluria group</taxon>
        <taxon>Duganella</taxon>
    </lineage>
</organism>
<sequence length="210" mass="23069">MNKPLAACAGMLLMACSGMPVEPDLITPLEQACLRDPLNPSRWEQLAAALAVDGQRERAATMYLQAASLRTHDIRQDYAILKQARDDAVADMPRTLVRQVGPALVEVSRSVAAQPVTAANALRLEIANGNGVRGAAARLARSLQVDGVRTVRLSNLRPFDVPLSRIEYQRDRKDAAQTLARRLNMPLHPLRSGAYADMRIVLGHDVRYLK</sequence>
<dbReference type="InterPro" id="IPR027381">
    <property type="entry name" value="LytR/CpsA/Psr_C"/>
</dbReference>
<evidence type="ECO:0000313" key="2">
    <source>
        <dbReference type="EMBL" id="TFW18276.1"/>
    </source>
</evidence>
<dbReference type="AlphaFoldDB" id="A0A4Y9S8Z2"/>
<proteinExistence type="predicted"/>
<dbReference type="EMBL" id="SPVG01000185">
    <property type="protein sequence ID" value="TFW18276.1"/>
    <property type="molecule type" value="Genomic_DNA"/>
</dbReference>
<name>A0A4Y9S8Z2_9BURK</name>
<dbReference type="Pfam" id="PF13399">
    <property type="entry name" value="LytR_C"/>
    <property type="match status" value="1"/>
</dbReference>
<gene>
    <name evidence="2" type="ORF">E4L98_18375</name>
</gene>
<evidence type="ECO:0000259" key="1">
    <source>
        <dbReference type="Pfam" id="PF13399"/>
    </source>
</evidence>
<reference evidence="2 3" key="1">
    <citation type="submission" date="2019-03" db="EMBL/GenBank/DDBJ databases">
        <title>Draft Genome Sequence of Duganella callidus sp. nov., a Novel Duganella Species Isolated from Cultivated Soil.</title>
        <authorList>
            <person name="Raths R."/>
            <person name="Peta V."/>
            <person name="Bucking H."/>
        </authorList>
    </citation>
    <scope>NUCLEOTIDE SEQUENCE [LARGE SCALE GENOMIC DNA]</scope>
    <source>
        <strain evidence="2 3">DN04</strain>
    </source>
</reference>
<accession>A0A4Y9S8Z2</accession>
<dbReference type="RefSeq" id="WP_135203002.1">
    <property type="nucleotide sequence ID" value="NZ_SPVG01000185.1"/>
</dbReference>
<comment type="caution">
    <text evidence="2">The sequence shown here is derived from an EMBL/GenBank/DDBJ whole genome shotgun (WGS) entry which is preliminary data.</text>
</comment>